<evidence type="ECO:0000313" key="2">
    <source>
        <dbReference type="Proteomes" id="UP001400166"/>
    </source>
</evidence>
<accession>A0ABV0C3Y2</accession>
<gene>
    <name evidence="1" type="ORF">ABE587_03850</name>
</gene>
<sequence length="45" mass="4440">MDLDYSAALTVLAGLAAGVAAIGTAKLAPAAIAVGYKWFKAAIFG</sequence>
<protein>
    <submittedName>
        <fullName evidence="1">Major capsid protein</fullName>
    </submittedName>
</protein>
<proteinExistence type="predicted"/>
<keyword evidence="2" id="KW-1185">Reference proteome</keyword>
<dbReference type="RefSeq" id="WP_005413437.1">
    <property type="nucleotide sequence ID" value="NZ_JBDJOF010000005.1"/>
</dbReference>
<reference evidence="1 2" key="1">
    <citation type="submission" date="2024-04" db="EMBL/GenBank/DDBJ databases">
        <title>WGS of bacteria from Torrens River.</title>
        <authorList>
            <person name="Wyrsch E.R."/>
            <person name="Drigo B."/>
        </authorList>
    </citation>
    <scope>NUCLEOTIDE SEQUENCE [LARGE SCALE GENOMIC DNA]</scope>
    <source>
        <strain evidence="1 2">TWI153</strain>
    </source>
</reference>
<evidence type="ECO:0000313" key="1">
    <source>
        <dbReference type="EMBL" id="MEN5388959.1"/>
    </source>
</evidence>
<name>A0ABV0C3Y2_9GAMM</name>
<dbReference type="Proteomes" id="UP001400166">
    <property type="component" value="Unassembled WGS sequence"/>
</dbReference>
<organism evidence="1 2">
    <name type="scientific">Stenotrophomonas hibiscicola</name>
    <dbReference type="NCBI Taxonomy" id="86189"/>
    <lineage>
        <taxon>Bacteria</taxon>
        <taxon>Pseudomonadati</taxon>
        <taxon>Pseudomonadota</taxon>
        <taxon>Gammaproteobacteria</taxon>
        <taxon>Lysobacterales</taxon>
        <taxon>Lysobacteraceae</taxon>
        <taxon>Stenotrophomonas</taxon>
        <taxon>Stenotrophomonas maltophilia group</taxon>
    </lineage>
</organism>
<comment type="caution">
    <text evidence="1">The sequence shown here is derived from an EMBL/GenBank/DDBJ whole genome shotgun (WGS) entry which is preliminary data.</text>
</comment>
<dbReference type="EMBL" id="JBDJOF010000005">
    <property type="protein sequence ID" value="MEN5388959.1"/>
    <property type="molecule type" value="Genomic_DNA"/>
</dbReference>